<dbReference type="Proteomes" id="UP000245887">
    <property type="component" value="Unassembled WGS sequence"/>
</dbReference>
<dbReference type="OrthoDB" id="9811967at2"/>
<keyword evidence="4" id="KW-1185">Reference proteome</keyword>
<gene>
    <name evidence="3" type="ORF">C8D92_11317</name>
    <name evidence="2" type="ORF">CF392_12840</name>
</gene>
<evidence type="ECO:0000313" key="2">
    <source>
        <dbReference type="EMBL" id="PAV25093.1"/>
    </source>
</evidence>
<comment type="caution">
    <text evidence="2">The sequence shown here is derived from an EMBL/GenBank/DDBJ whole genome shotgun (WGS) entry which is preliminary data.</text>
</comment>
<keyword evidence="1" id="KW-0812">Transmembrane</keyword>
<dbReference type="GO" id="GO:0016301">
    <property type="term" value="F:kinase activity"/>
    <property type="evidence" value="ECO:0007669"/>
    <property type="project" value="UniProtKB-KW"/>
</dbReference>
<dbReference type="Proteomes" id="UP000218332">
    <property type="component" value="Unassembled WGS sequence"/>
</dbReference>
<keyword evidence="1" id="KW-1133">Transmembrane helix</keyword>
<keyword evidence="2" id="KW-0808">Transferase</keyword>
<dbReference type="EMBL" id="NMPM01000079">
    <property type="protein sequence ID" value="PAV25093.1"/>
    <property type="molecule type" value="Genomic_DNA"/>
</dbReference>
<organism evidence="2 4">
    <name type="scientific">Tamilnaduibacter salinus</name>
    <dbReference type="NCBI Taxonomy" id="1484056"/>
    <lineage>
        <taxon>Bacteria</taxon>
        <taxon>Pseudomonadati</taxon>
        <taxon>Pseudomonadota</taxon>
        <taxon>Gammaproteobacteria</taxon>
        <taxon>Pseudomonadales</taxon>
        <taxon>Marinobacteraceae</taxon>
        <taxon>Tamilnaduibacter</taxon>
    </lineage>
</organism>
<dbReference type="PANTHER" id="PTHR38684">
    <property type="entry name" value="PROTEIN AMPE"/>
    <property type="match status" value="1"/>
</dbReference>
<reference evidence="2 4" key="1">
    <citation type="submission" date="2017-07" db="EMBL/GenBank/DDBJ databases">
        <title>Tamlnaduibacter salinus (Mi-7) genome sequencing.</title>
        <authorList>
            <person name="Verma A."/>
            <person name="Krishnamurthi S."/>
        </authorList>
    </citation>
    <scope>NUCLEOTIDE SEQUENCE [LARGE SCALE GENOMIC DNA]</scope>
    <source>
        <strain evidence="2 4">Mi-7</strain>
    </source>
</reference>
<dbReference type="InterPro" id="IPR052966">
    <property type="entry name" value="Beta-lactamase_Reg"/>
</dbReference>
<evidence type="ECO:0000256" key="1">
    <source>
        <dbReference type="SAM" id="Phobius"/>
    </source>
</evidence>
<dbReference type="EMBL" id="QEKQ01000013">
    <property type="protein sequence ID" value="PVY69584.1"/>
    <property type="molecule type" value="Genomic_DNA"/>
</dbReference>
<reference evidence="3 5" key="2">
    <citation type="submission" date="2018-04" db="EMBL/GenBank/DDBJ databases">
        <title>Genomic Encyclopedia of Type Strains, Phase IV (KMG-IV): sequencing the most valuable type-strain genomes for metagenomic binning, comparative biology and taxonomic classification.</title>
        <authorList>
            <person name="Goeker M."/>
        </authorList>
    </citation>
    <scope>NUCLEOTIDE SEQUENCE [LARGE SCALE GENOMIC DNA]</scope>
    <source>
        <strain evidence="3 5">DSM 28688</strain>
    </source>
</reference>
<feature type="transmembrane region" description="Helical" evidence="1">
    <location>
        <begin position="73"/>
        <end position="89"/>
    </location>
</feature>
<protein>
    <submittedName>
        <fullName evidence="3">AmpE protein</fullName>
    </submittedName>
    <submittedName>
        <fullName evidence="2">Histidine kinase</fullName>
    </submittedName>
</protein>
<dbReference type="GO" id="GO:0005886">
    <property type="term" value="C:plasma membrane"/>
    <property type="evidence" value="ECO:0007669"/>
    <property type="project" value="TreeGrafter"/>
</dbReference>
<feature type="transmembrane region" description="Helical" evidence="1">
    <location>
        <begin position="193"/>
        <end position="215"/>
    </location>
</feature>
<keyword evidence="1" id="KW-0472">Membrane</keyword>
<feature type="transmembrane region" description="Helical" evidence="1">
    <location>
        <begin position="46"/>
        <end position="67"/>
    </location>
</feature>
<evidence type="ECO:0000313" key="4">
    <source>
        <dbReference type="Proteomes" id="UP000218332"/>
    </source>
</evidence>
<feature type="transmembrane region" description="Helical" evidence="1">
    <location>
        <begin position="274"/>
        <end position="294"/>
    </location>
</feature>
<dbReference type="AlphaFoldDB" id="A0A2A2I265"/>
<name>A0A2A2I265_9GAMM</name>
<sequence>MTFFAILLGYLIRRGLDASGRVGSDAVFRLWFSRMPPSRAGREHRAWPGVAILLGAVLLAVLIGFAFRYWHLSFLQWFFDALMIALLLGRPGWKQALTGYGQAWRRGDAAQAWREVQALLPASVRGDALEPRVMHLALCRQYLVQTFEHYFMLLFWFAVLGLPGLILSRLALALRDHWPHPGGRAVFERPVTLLAWIPARVLALSFGIAGDLAGWMSDRRQNLFRFGGQVEDLLFDSANGALSSYSLDPDGYQRVHPDGWPDYGARSLQAVRDLLNRSLLVWISAFAILAILGIL</sequence>
<feature type="transmembrane region" description="Helical" evidence="1">
    <location>
        <begin position="150"/>
        <end position="173"/>
    </location>
</feature>
<dbReference type="PANTHER" id="PTHR38684:SF1">
    <property type="entry name" value="PROTEIN AMPE"/>
    <property type="match status" value="1"/>
</dbReference>
<dbReference type="GO" id="GO:0046677">
    <property type="term" value="P:response to antibiotic"/>
    <property type="evidence" value="ECO:0007669"/>
    <property type="project" value="TreeGrafter"/>
</dbReference>
<keyword evidence="2" id="KW-0418">Kinase</keyword>
<proteinExistence type="predicted"/>
<evidence type="ECO:0000313" key="5">
    <source>
        <dbReference type="Proteomes" id="UP000245887"/>
    </source>
</evidence>
<evidence type="ECO:0000313" key="3">
    <source>
        <dbReference type="EMBL" id="PVY69584.1"/>
    </source>
</evidence>
<dbReference type="RefSeq" id="WP_095611854.1">
    <property type="nucleotide sequence ID" value="NZ_NMPM01000079.1"/>
</dbReference>
<accession>A0A2A2I265</accession>